<sequence length="843" mass="92811">MSSAAKTDSTHPGDSSSSSSSWLPHYMLHSNSRNLTAEDTGLQQNEQDARRATGIWSSATHTAHAEGDESQPHGIKSFFSSVKNDSHARNQADSDAQARDGQDHKAGSGMHSLTNSFKALGSKVNEKFHNGVNRFSDFVHLYKEVTLDLTDASRHPELTKDAHLRRDNSLSPEEINFIAARKQHILTSGALKRFLHLPDDEQIHPDDIPVIAVGGSGGGYRACLGYLALIETLQDEADGLWDLVFYAAGVSGSCWSLGGLYTIAQGHAGNLLDHFSHTSADHPLSATAINAVARSAKGIYFQLGPILQKMRAGSVHWTPLDLYGALTTTHIFLSRSHPETGKIVLPKVTPEQEAKAVEKHIVKPGEEVQDDQEPLSDLGEVLPALKHEWFKFSNAVQTTGIDRGLAPIPIFTAVRHERPWRDWKSPTDPFDEIDQASEEHERANAWWQWFEINCFETGCDELEGWVPTWSFGRYFEGGHSDIKHRLPERHLSLLLGIATSAPAGPLSAWLDTLARNLPQNAFGNQIQKWSDSWAKKNPKGVERLRSHHPVHAVNEPNPFFGAEKEIGRGQNSPRVHMVDAGMSNNLPTYVFFRPHRNVDVMLLGDYSSDVQKGAALDRIHEGGTEKGLDIQPRVQLAPLPDLTPELTEEEKEKGVKKEPPSLTAAEIADRFKGRYAQVLDARPVGREQMAEWERQKAAGTLEKWDLDDYKVKDGIIYNERHVPLPDHPATLVYLPLLPNQVQPDYDPSTAPFSSSYNLCWTKEQVDTIRKTGKANTHEGLETIRTVVREAYEKKKAARLNGTKVPSGPPQQNPVQPAGSPAPASAAAPTAAPASAAAPTAAPA</sequence>
<feature type="compositionally biased region" description="Basic and acidic residues" evidence="6">
    <location>
        <begin position="84"/>
        <end position="106"/>
    </location>
</feature>
<reference evidence="8" key="2">
    <citation type="journal article" date="2019" name="IMA Fungus">
        <title>Genome sequencing and comparison of five Tilletia species to identify candidate genes for the detection of regulated species infecting wheat.</title>
        <authorList>
            <person name="Nguyen H.D.T."/>
            <person name="Sultana T."/>
            <person name="Kesanakurti P."/>
            <person name="Hambleton S."/>
        </authorList>
    </citation>
    <scope>NUCLEOTIDE SEQUENCE</scope>
    <source>
        <strain evidence="8">DAOMC 236422</strain>
    </source>
</reference>
<gene>
    <name evidence="8" type="ORF">A4X09_0g402</name>
</gene>
<dbReference type="InterPro" id="IPR016035">
    <property type="entry name" value="Acyl_Trfase/lysoPLipase"/>
</dbReference>
<evidence type="ECO:0000259" key="7">
    <source>
        <dbReference type="PROSITE" id="PS51210"/>
    </source>
</evidence>
<keyword evidence="3 5" id="KW-0442">Lipid degradation</keyword>
<evidence type="ECO:0000256" key="4">
    <source>
        <dbReference type="ARBA" id="ARBA00023098"/>
    </source>
</evidence>
<evidence type="ECO:0000256" key="6">
    <source>
        <dbReference type="SAM" id="MobiDB-lite"/>
    </source>
</evidence>
<evidence type="ECO:0000313" key="9">
    <source>
        <dbReference type="Proteomes" id="UP000078113"/>
    </source>
</evidence>
<dbReference type="EMBL" id="LWDG02000007">
    <property type="protein sequence ID" value="KAE8271958.1"/>
    <property type="molecule type" value="Genomic_DNA"/>
</dbReference>
<keyword evidence="4 5" id="KW-0443">Lipid metabolism</keyword>
<feature type="region of interest" description="Disordered" evidence="6">
    <location>
        <begin position="640"/>
        <end position="660"/>
    </location>
</feature>
<dbReference type="Gene3D" id="3.40.1090.10">
    <property type="entry name" value="Cytosolic phospholipase A2 catalytic domain"/>
    <property type="match status" value="1"/>
</dbReference>
<dbReference type="GO" id="GO:0004623">
    <property type="term" value="F:phospholipase A2 activity"/>
    <property type="evidence" value="ECO:0007669"/>
    <property type="project" value="TreeGrafter"/>
</dbReference>
<evidence type="ECO:0000313" key="8">
    <source>
        <dbReference type="EMBL" id="KAE8271958.1"/>
    </source>
</evidence>
<protein>
    <recommendedName>
        <fullName evidence="7">PLA2c domain-containing protein</fullName>
    </recommendedName>
</protein>
<accession>A0A8X7NF71</accession>
<proteinExistence type="inferred from homology"/>
<comment type="caution">
    <text evidence="8">The sequence shown here is derived from an EMBL/GenBank/DDBJ whole genome shotgun (WGS) entry which is preliminary data.</text>
</comment>
<dbReference type="AlphaFoldDB" id="A0A8X7NF71"/>
<feature type="region of interest" description="Disordered" evidence="6">
    <location>
        <begin position="797"/>
        <end position="843"/>
    </location>
</feature>
<feature type="compositionally biased region" description="Basic and acidic residues" evidence="6">
    <location>
        <begin position="650"/>
        <end position="659"/>
    </location>
</feature>
<dbReference type="SUPFAM" id="SSF52151">
    <property type="entry name" value="FabD/lysophospholipase-like"/>
    <property type="match status" value="1"/>
</dbReference>
<feature type="compositionally biased region" description="Polar residues" evidence="6">
    <location>
        <begin position="1"/>
        <end position="14"/>
    </location>
</feature>
<organism evidence="8 9">
    <name type="scientific">Tilletia walkeri</name>
    <dbReference type="NCBI Taxonomy" id="117179"/>
    <lineage>
        <taxon>Eukaryota</taxon>
        <taxon>Fungi</taxon>
        <taxon>Dikarya</taxon>
        <taxon>Basidiomycota</taxon>
        <taxon>Ustilaginomycotina</taxon>
        <taxon>Exobasidiomycetes</taxon>
        <taxon>Tilletiales</taxon>
        <taxon>Tilletiaceae</taxon>
        <taxon>Tilletia</taxon>
    </lineage>
</organism>
<dbReference type="GO" id="GO:0005829">
    <property type="term" value="C:cytosol"/>
    <property type="evidence" value="ECO:0007669"/>
    <property type="project" value="TreeGrafter"/>
</dbReference>
<dbReference type="PROSITE" id="PS51210">
    <property type="entry name" value="PLA2C"/>
    <property type="match status" value="1"/>
</dbReference>
<dbReference type="PANTHER" id="PTHR10728">
    <property type="entry name" value="CYTOSOLIC PHOSPHOLIPASE A2"/>
    <property type="match status" value="1"/>
</dbReference>
<evidence type="ECO:0000256" key="5">
    <source>
        <dbReference type="PROSITE-ProRule" id="PRU00555"/>
    </source>
</evidence>
<dbReference type="InterPro" id="IPR002642">
    <property type="entry name" value="LysoPLipase_cat_dom"/>
</dbReference>
<evidence type="ECO:0000256" key="1">
    <source>
        <dbReference type="ARBA" id="ARBA00008780"/>
    </source>
</evidence>
<evidence type="ECO:0000256" key="3">
    <source>
        <dbReference type="ARBA" id="ARBA00022963"/>
    </source>
</evidence>
<dbReference type="GO" id="GO:0046475">
    <property type="term" value="P:glycerophospholipid catabolic process"/>
    <property type="evidence" value="ECO:0007669"/>
    <property type="project" value="TreeGrafter"/>
</dbReference>
<keyword evidence="9" id="KW-1185">Reference proteome</keyword>
<dbReference type="PANTHER" id="PTHR10728:SF40">
    <property type="entry name" value="PATATIN FAMILY PROTEIN"/>
    <property type="match status" value="1"/>
</dbReference>
<dbReference type="Proteomes" id="UP000078113">
    <property type="component" value="Unassembled WGS sequence"/>
</dbReference>
<evidence type="ECO:0000256" key="2">
    <source>
        <dbReference type="ARBA" id="ARBA00022801"/>
    </source>
</evidence>
<name>A0A8X7NF71_9BASI</name>
<comment type="similarity">
    <text evidence="1">Belongs to the lysophospholipase family.</text>
</comment>
<feature type="region of interest" description="Disordered" evidence="6">
    <location>
        <begin position="83"/>
        <end position="113"/>
    </location>
</feature>
<feature type="domain" description="PLA2c" evidence="7">
    <location>
        <begin position="156"/>
        <end position="821"/>
    </location>
</feature>
<reference evidence="8" key="1">
    <citation type="submission" date="2016-04" db="EMBL/GenBank/DDBJ databases">
        <authorList>
            <person name="Nguyen H.D."/>
            <person name="Samba Siva P."/>
            <person name="Cullis J."/>
            <person name="Levesque C.A."/>
            <person name="Hambleton S."/>
        </authorList>
    </citation>
    <scope>NUCLEOTIDE SEQUENCE</scope>
    <source>
        <strain evidence="8">DAOMC 236422</strain>
    </source>
</reference>
<feature type="compositionally biased region" description="Low complexity" evidence="6">
    <location>
        <begin position="816"/>
        <end position="843"/>
    </location>
</feature>
<feature type="region of interest" description="Disordered" evidence="6">
    <location>
        <begin position="1"/>
        <end position="25"/>
    </location>
</feature>
<keyword evidence="2 5" id="KW-0378">Hydrolase</keyword>